<feature type="non-terminal residue" evidence="3">
    <location>
        <position position="1"/>
    </location>
</feature>
<organism evidence="3 4">
    <name type="scientific">Pristionchus entomophagus</name>
    <dbReference type="NCBI Taxonomy" id="358040"/>
    <lineage>
        <taxon>Eukaryota</taxon>
        <taxon>Metazoa</taxon>
        <taxon>Ecdysozoa</taxon>
        <taxon>Nematoda</taxon>
        <taxon>Chromadorea</taxon>
        <taxon>Rhabditida</taxon>
        <taxon>Rhabditina</taxon>
        <taxon>Diplogasteromorpha</taxon>
        <taxon>Diplogasteroidea</taxon>
        <taxon>Neodiplogasteridae</taxon>
        <taxon>Pristionchus</taxon>
    </lineage>
</organism>
<dbReference type="AlphaFoldDB" id="A0AAV5TX01"/>
<keyword evidence="1" id="KW-0472">Membrane</keyword>
<keyword evidence="2" id="KW-0732">Signal</keyword>
<evidence type="ECO:0000313" key="4">
    <source>
        <dbReference type="Proteomes" id="UP001432027"/>
    </source>
</evidence>
<accession>A0AAV5TX01</accession>
<feature type="transmembrane region" description="Helical" evidence="1">
    <location>
        <begin position="77"/>
        <end position="101"/>
    </location>
</feature>
<dbReference type="Proteomes" id="UP001432027">
    <property type="component" value="Unassembled WGS sequence"/>
</dbReference>
<evidence type="ECO:0000313" key="3">
    <source>
        <dbReference type="EMBL" id="GMS98779.1"/>
    </source>
</evidence>
<feature type="chain" id="PRO_5043730742" description="G protein-coupled receptor" evidence="2">
    <location>
        <begin position="17"/>
        <end position="168"/>
    </location>
</feature>
<protein>
    <recommendedName>
        <fullName evidence="5">G protein-coupled receptor</fullName>
    </recommendedName>
</protein>
<feature type="transmembrane region" description="Helical" evidence="1">
    <location>
        <begin position="148"/>
        <end position="167"/>
    </location>
</feature>
<evidence type="ECO:0000256" key="2">
    <source>
        <dbReference type="SAM" id="SignalP"/>
    </source>
</evidence>
<reference evidence="3" key="1">
    <citation type="submission" date="2023-10" db="EMBL/GenBank/DDBJ databases">
        <title>Genome assembly of Pristionchus species.</title>
        <authorList>
            <person name="Yoshida K."/>
            <person name="Sommer R.J."/>
        </authorList>
    </citation>
    <scope>NUCLEOTIDE SEQUENCE</scope>
    <source>
        <strain evidence="3">RS0144</strain>
    </source>
</reference>
<feature type="transmembrane region" description="Helical" evidence="1">
    <location>
        <begin position="107"/>
        <end position="127"/>
    </location>
</feature>
<gene>
    <name evidence="3" type="ORF">PENTCL1PPCAC_20954</name>
</gene>
<keyword evidence="4" id="KW-1185">Reference proteome</keyword>
<feature type="non-terminal residue" evidence="3">
    <location>
        <position position="168"/>
    </location>
</feature>
<sequence length="168" mass="17948">LWLVTCFCLAFSLALCSLFPAHESSSGVLRDVRAMHVGTPTVVYWATVAALDLGIHLLVLTVCCTGFIWFAGPPSALGAALILFGGMGAFFSCVPIVYIVAAYVTNPVKVCSVVMLSLISLPVASYYSDNVAFVVRQVTISDDSTIRTLLMFSPVHASALLTTFVTYL</sequence>
<dbReference type="EMBL" id="BTSX01000005">
    <property type="protein sequence ID" value="GMS98779.1"/>
    <property type="molecule type" value="Genomic_DNA"/>
</dbReference>
<name>A0AAV5TX01_9BILA</name>
<comment type="caution">
    <text evidence="3">The sequence shown here is derived from an EMBL/GenBank/DDBJ whole genome shotgun (WGS) entry which is preliminary data.</text>
</comment>
<keyword evidence="1" id="KW-1133">Transmembrane helix</keyword>
<feature type="transmembrane region" description="Helical" evidence="1">
    <location>
        <begin position="42"/>
        <end position="70"/>
    </location>
</feature>
<evidence type="ECO:0008006" key="5">
    <source>
        <dbReference type="Google" id="ProtNLM"/>
    </source>
</evidence>
<feature type="signal peptide" evidence="2">
    <location>
        <begin position="1"/>
        <end position="16"/>
    </location>
</feature>
<evidence type="ECO:0000256" key="1">
    <source>
        <dbReference type="SAM" id="Phobius"/>
    </source>
</evidence>
<proteinExistence type="predicted"/>
<keyword evidence="1" id="KW-0812">Transmembrane</keyword>